<keyword evidence="3" id="KW-1185">Reference proteome</keyword>
<feature type="compositionally biased region" description="Basic residues" evidence="1">
    <location>
        <begin position="1"/>
        <end position="14"/>
    </location>
</feature>
<gene>
    <name evidence="2" type="ORF">SAMN04487819_101472</name>
</gene>
<dbReference type="Proteomes" id="UP000198716">
    <property type="component" value="Unassembled WGS sequence"/>
</dbReference>
<dbReference type="AlphaFoldDB" id="A0A1I1U7D6"/>
<feature type="compositionally biased region" description="Low complexity" evidence="1">
    <location>
        <begin position="161"/>
        <end position="173"/>
    </location>
</feature>
<evidence type="ECO:0000256" key="1">
    <source>
        <dbReference type="SAM" id="MobiDB-lite"/>
    </source>
</evidence>
<accession>A0A1I1U7D6</accession>
<sequence>MTHRRGTPGKRYTGKRFERTDRSREERGRTSRYRPGTRLRGPRVTDLGTHDRTRARADGGPGHHVDRPPRGVGRPNAMSGCPERRGGAVVSHGDRTPMPYSADEPGTERGSGSHGTGTGAQRHRLVRCRRARVAASGETADVSESTGGTRRRLAGSRHEIGAAPSGAAPIPTAVASPTGEAVPVSVSGCARRRSLPPPRACRPRHSRS</sequence>
<proteinExistence type="predicted"/>
<name>A0A1I1U7D6_9ACTN</name>
<evidence type="ECO:0000313" key="3">
    <source>
        <dbReference type="Proteomes" id="UP000198716"/>
    </source>
</evidence>
<feature type="compositionally biased region" description="Basic and acidic residues" evidence="1">
    <location>
        <begin position="48"/>
        <end position="69"/>
    </location>
</feature>
<feature type="region of interest" description="Disordered" evidence="1">
    <location>
        <begin position="1"/>
        <end position="208"/>
    </location>
</feature>
<reference evidence="3" key="1">
    <citation type="submission" date="2016-10" db="EMBL/GenBank/DDBJ databases">
        <authorList>
            <person name="Varghese N."/>
            <person name="Submissions S."/>
        </authorList>
    </citation>
    <scope>NUCLEOTIDE SEQUENCE [LARGE SCALE GENOMIC DNA]</scope>
    <source>
        <strain evidence="3">DSM 45004</strain>
    </source>
</reference>
<feature type="compositionally biased region" description="Basic and acidic residues" evidence="1">
    <location>
        <begin position="15"/>
        <end position="29"/>
    </location>
</feature>
<protein>
    <submittedName>
        <fullName evidence="2">Uncharacterized protein</fullName>
    </submittedName>
</protein>
<dbReference type="EMBL" id="FOMZ01000001">
    <property type="protein sequence ID" value="SFD63820.1"/>
    <property type="molecule type" value="Genomic_DNA"/>
</dbReference>
<evidence type="ECO:0000313" key="2">
    <source>
        <dbReference type="EMBL" id="SFD63820.1"/>
    </source>
</evidence>
<feature type="compositionally biased region" description="Basic residues" evidence="1">
    <location>
        <begin position="121"/>
        <end position="132"/>
    </location>
</feature>
<feature type="compositionally biased region" description="Basic residues" evidence="1">
    <location>
        <begin position="30"/>
        <end position="41"/>
    </location>
</feature>
<organism evidence="2 3">
    <name type="scientific">Actinopolyspora alba</name>
    <dbReference type="NCBI Taxonomy" id="673379"/>
    <lineage>
        <taxon>Bacteria</taxon>
        <taxon>Bacillati</taxon>
        <taxon>Actinomycetota</taxon>
        <taxon>Actinomycetes</taxon>
        <taxon>Actinopolysporales</taxon>
        <taxon>Actinopolysporaceae</taxon>
        <taxon>Actinopolyspora</taxon>
        <taxon>Actinopolyspora alba group</taxon>
    </lineage>
</organism>